<keyword evidence="8" id="KW-0812">Transmembrane</keyword>
<dbReference type="FunFam" id="3.30.565.10:FF:000010">
    <property type="entry name" value="Sensor histidine kinase RcsC"/>
    <property type="match status" value="1"/>
</dbReference>
<dbReference type="SMART" id="SM00388">
    <property type="entry name" value="HisKA"/>
    <property type="match status" value="1"/>
</dbReference>
<evidence type="ECO:0000259" key="10">
    <source>
        <dbReference type="PROSITE" id="PS50885"/>
    </source>
</evidence>
<feature type="domain" description="Histidine kinase" evidence="9">
    <location>
        <begin position="549"/>
        <end position="782"/>
    </location>
</feature>
<evidence type="ECO:0000256" key="5">
    <source>
        <dbReference type="ARBA" id="ARBA00022679"/>
    </source>
</evidence>
<dbReference type="Pfam" id="PF00672">
    <property type="entry name" value="HAMP"/>
    <property type="match status" value="1"/>
</dbReference>
<dbReference type="SMART" id="SM00387">
    <property type="entry name" value="HATPase_c"/>
    <property type="match status" value="1"/>
</dbReference>
<organism evidence="11 12">
    <name type="scientific">Halovulum marinum</name>
    <dbReference type="NCBI Taxonomy" id="2662447"/>
    <lineage>
        <taxon>Bacteria</taxon>
        <taxon>Pseudomonadati</taxon>
        <taxon>Pseudomonadota</taxon>
        <taxon>Alphaproteobacteria</taxon>
        <taxon>Rhodobacterales</taxon>
        <taxon>Paracoccaceae</taxon>
        <taxon>Halovulum</taxon>
    </lineage>
</organism>
<dbReference type="Gene3D" id="1.20.58.920">
    <property type="match status" value="1"/>
</dbReference>
<dbReference type="GO" id="GO:0016020">
    <property type="term" value="C:membrane"/>
    <property type="evidence" value="ECO:0007669"/>
    <property type="project" value="UniProtKB-SubCell"/>
</dbReference>
<dbReference type="Proteomes" id="UP000474957">
    <property type="component" value="Unassembled WGS sequence"/>
</dbReference>
<reference evidence="11 12" key="1">
    <citation type="submission" date="2019-10" db="EMBL/GenBank/DDBJ databases">
        <title>Cognatihalovulum marinum gen. nov. sp. nov., a new member of the family Rhodobacteraceae isolated from deep seawater of the Northwest Indian Ocean.</title>
        <authorList>
            <person name="Ruan C."/>
            <person name="Wang J."/>
            <person name="Zheng X."/>
            <person name="Song L."/>
            <person name="Zhu Y."/>
            <person name="Huang Y."/>
            <person name="Lu Z."/>
            <person name="Du W."/>
            <person name="Huang L."/>
            <person name="Dai X."/>
        </authorList>
    </citation>
    <scope>NUCLEOTIDE SEQUENCE [LARGE SCALE GENOMIC DNA]</scope>
    <source>
        <strain evidence="11 12">2CG4</strain>
    </source>
</reference>
<keyword evidence="7" id="KW-0902">Two-component regulatory system</keyword>
<dbReference type="PANTHER" id="PTHR43711">
    <property type="entry name" value="TWO-COMPONENT HISTIDINE KINASE"/>
    <property type="match status" value="1"/>
</dbReference>
<proteinExistence type="predicted"/>
<dbReference type="CDD" id="cd06225">
    <property type="entry name" value="HAMP"/>
    <property type="match status" value="1"/>
</dbReference>
<dbReference type="Gene3D" id="1.10.287.130">
    <property type="match status" value="1"/>
</dbReference>
<dbReference type="Gene3D" id="3.30.565.10">
    <property type="entry name" value="Histidine kinase-like ATPase, C-terminal domain"/>
    <property type="match status" value="1"/>
</dbReference>
<dbReference type="PROSITE" id="PS50885">
    <property type="entry name" value="HAMP"/>
    <property type="match status" value="1"/>
</dbReference>
<comment type="subcellular location">
    <subcellularLocation>
        <location evidence="2">Membrane</location>
    </subcellularLocation>
</comment>
<evidence type="ECO:0000313" key="12">
    <source>
        <dbReference type="Proteomes" id="UP000474957"/>
    </source>
</evidence>
<dbReference type="EC" id="2.7.13.3" evidence="3"/>
<dbReference type="AlphaFoldDB" id="A0A6L5YZ49"/>
<dbReference type="Pfam" id="PF00512">
    <property type="entry name" value="HisKA"/>
    <property type="match status" value="1"/>
</dbReference>
<dbReference type="CDD" id="cd00082">
    <property type="entry name" value="HisKA"/>
    <property type="match status" value="1"/>
</dbReference>
<dbReference type="InterPro" id="IPR005467">
    <property type="entry name" value="His_kinase_dom"/>
</dbReference>
<dbReference type="Pfam" id="PF12860">
    <property type="entry name" value="PAS_7"/>
    <property type="match status" value="1"/>
</dbReference>
<feature type="domain" description="HAMP" evidence="10">
    <location>
        <begin position="346"/>
        <end position="398"/>
    </location>
</feature>
<evidence type="ECO:0000256" key="4">
    <source>
        <dbReference type="ARBA" id="ARBA00022553"/>
    </source>
</evidence>
<dbReference type="EMBL" id="WIND01000003">
    <property type="protein sequence ID" value="MSU89180.1"/>
    <property type="molecule type" value="Genomic_DNA"/>
</dbReference>
<dbReference type="InterPro" id="IPR003660">
    <property type="entry name" value="HAMP_dom"/>
</dbReference>
<name>A0A6L5YZ49_9RHOB</name>
<evidence type="ECO:0000256" key="1">
    <source>
        <dbReference type="ARBA" id="ARBA00000085"/>
    </source>
</evidence>
<keyword evidence="8" id="KW-1133">Transmembrane helix</keyword>
<dbReference type="SUPFAM" id="SSF55874">
    <property type="entry name" value="ATPase domain of HSP90 chaperone/DNA topoisomerase II/histidine kinase"/>
    <property type="match status" value="1"/>
</dbReference>
<evidence type="ECO:0000313" key="11">
    <source>
        <dbReference type="EMBL" id="MSU89180.1"/>
    </source>
</evidence>
<dbReference type="SMART" id="SM00304">
    <property type="entry name" value="HAMP"/>
    <property type="match status" value="1"/>
</dbReference>
<evidence type="ECO:0000259" key="9">
    <source>
        <dbReference type="PROSITE" id="PS50109"/>
    </source>
</evidence>
<accession>A0A6L5YZ49</accession>
<dbReference type="InterPro" id="IPR050736">
    <property type="entry name" value="Sensor_HK_Regulatory"/>
</dbReference>
<evidence type="ECO:0000256" key="3">
    <source>
        <dbReference type="ARBA" id="ARBA00012438"/>
    </source>
</evidence>
<comment type="catalytic activity">
    <reaction evidence="1">
        <text>ATP + protein L-histidine = ADP + protein N-phospho-L-histidine.</text>
        <dbReference type="EC" id="2.7.13.3"/>
    </reaction>
</comment>
<keyword evidence="5" id="KW-0808">Transferase</keyword>
<evidence type="ECO:0000256" key="2">
    <source>
        <dbReference type="ARBA" id="ARBA00004370"/>
    </source>
</evidence>
<dbReference type="GO" id="GO:0000155">
    <property type="term" value="F:phosphorelay sensor kinase activity"/>
    <property type="evidence" value="ECO:0007669"/>
    <property type="project" value="InterPro"/>
</dbReference>
<dbReference type="InterPro" id="IPR036890">
    <property type="entry name" value="HATPase_C_sf"/>
</dbReference>
<feature type="transmembrane region" description="Helical" evidence="8">
    <location>
        <begin position="321"/>
        <end position="344"/>
    </location>
</feature>
<dbReference type="InterPro" id="IPR004358">
    <property type="entry name" value="Sig_transdc_His_kin-like_C"/>
</dbReference>
<sequence length="785" mass="84698">MVPSAPAVRASSGGLRRRLLLAFVGLSALVVIAAAIAVLSLWLNRESHDRISNQSIPIATTALDLTRIAQEIVETVPELVAARDVAAQTALTSALSTRVEELAALLDQMRTYDIESRSAASIERSASLFAANIEAINRMVSGRIAVETELDRQSAAGQAAVADILGLLDSYTEDRGEGLARVLEADSSIISQRLRLLRARSEAREIGLLFGTIADRGAGEATALVRSALEDIRAVIDDVRPADRDRLSERIAVLDEVFMGGNSLARQSAFQEQLAAAAAQALGENADLADRFGSAVDRMIAEAKADVAEANSRAADIQRTAFWLLLSVVIATLLSSYLIVRFYVHKNILARLTALTDSMMAIAGGNLSAEIPEPSRDELGSMATALNVFRDTAIEFRDSNLREIRETRSRLHHAIENIQEGFALFDGEDRLTLANARFPGLLLGEGASLGVGTRFDALLRRMKEAGVVRDPDGSWLDAAKANHHTPEGTQVWELADDRWVGLAERRTDDGGRVVMVTDLTAIKRHEIELDGLVAQLQKASAAKSSFIANVSHELRTPLTAVLGFAQIVQSRLESVIFPAVSGDAHKTDRAMGQIRENMGIMIQEGQRLTKMINDILDLEKIEAGKMVWQIEALDMGSVIRQAAAATNSLYVSKGLAFHIDVAEDLPPVMGDRDRLVQVVINLISNAVKFTVRGHVACTARRGAGPFVQVSVIDTGIGIAPEDQDEVFDKFRQVGDTLTEKPSGTGLGLPICREIVEHLNGTITVESMPGYGSTFTFQLPVAEAGA</sequence>
<dbReference type="CDD" id="cd16922">
    <property type="entry name" value="HATPase_EvgS-ArcB-TorS-like"/>
    <property type="match status" value="1"/>
</dbReference>
<dbReference type="InterPro" id="IPR003661">
    <property type="entry name" value="HisK_dim/P_dom"/>
</dbReference>
<dbReference type="InterPro" id="IPR036097">
    <property type="entry name" value="HisK_dim/P_sf"/>
</dbReference>
<evidence type="ECO:0000256" key="6">
    <source>
        <dbReference type="ARBA" id="ARBA00022777"/>
    </source>
</evidence>
<dbReference type="PRINTS" id="PR00344">
    <property type="entry name" value="BCTRLSENSOR"/>
</dbReference>
<dbReference type="InterPro" id="IPR003594">
    <property type="entry name" value="HATPase_dom"/>
</dbReference>
<keyword evidence="6" id="KW-0418">Kinase</keyword>
<keyword evidence="4" id="KW-0597">Phosphoprotein</keyword>
<evidence type="ECO:0000256" key="8">
    <source>
        <dbReference type="SAM" id="Phobius"/>
    </source>
</evidence>
<dbReference type="PANTHER" id="PTHR43711:SF30">
    <property type="entry name" value="HISTIDINE KINASE"/>
    <property type="match status" value="1"/>
</dbReference>
<dbReference type="PROSITE" id="PS50109">
    <property type="entry name" value="HIS_KIN"/>
    <property type="match status" value="1"/>
</dbReference>
<keyword evidence="8" id="KW-0472">Membrane</keyword>
<keyword evidence="12" id="KW-1185">Reference proteome</keyword>
<comment type="caution">
    <text evidence="11">The sequence shown here is derived from an EMBL/GenBank/DDBJ whole genome shotgun (WGS) entry which is preliminary data.</text>
</comment>
<protein>
    <recommendedName>
        <fullName evidence="3">histidine kinase</fullName>
        <ecNumber evidence="3">2.7.13.3</ecNumber>
    </recommendedName>
</protein>
<dbReference type="Pfam" id="PF02518">
    <property type="entry name" value="HATPase_c"/>
    <property type="match status" value="1"/>
</dbReference>
<gene>
    <name evidence="11" type="ORF">GE300_06030</name>
</gene>
<dbReference type="Gene3D" id="6.10.340.10">
    <property type="match status" value="1"/>
</dbReference>
<feature type="transmembrane region" description="Helical" evidence="8">
    <location>
        <begin position="19"/>
        <end position="43"/>
    </location>
</feature>
<dbReference type="InterPro" id="IPR038188">
    <property type="entry name" value="TorS_sensor_sf"/>
</dbReference>
<dbReference type="SUPFAM" id="SSF158472">
    <property type="entry name" value="HAMP domain-like"/>
    <property type="match status" value="1"/>
</dbReference>
<evidence type="ECO:0000256" key="7">
    <source>
        <dbReference type="ARBA" id="ARBA00023012"/>
    </source>
</evidence>
<dbReference type="SUPFAM" id="SSF47384">
    <property type="entry name" value="Homodimeric domain of signal transducing histidine kinase"/>
    <property type="match status" value="1"/>
</dbReference>